<sequence>MLKAIAAIFLFSEVLEFTDAAKGDGLIEASWTKVCGLVTDLDKVPNSAWHKVDQLSSLATRLEQTALRCGIFALATGSDQDRQRAAILQTVFNTKAQKARTQLADETEATAIKATKAAAYTQGRLTEFLQIAAQTQDSTEGCLLTGSNAGVAPTATLTGAHGTTCSLEYADPLKHAAPTPTLTETGFTTFLTPGSGSDTHQTQASKECSLFTIHATGLATAGAVSAANVQYAAGLINIDKAGSSALTVTDLNAVASDGAGNKRHWNRVYKTIKQLQDSDPLVHENKTLTKTDNDLQMATLTTGLHKEDATGLNLENEVTKIFTSDVGSTVAATLAKVYSLSIAIPINNGGKQQKLHEIAATSKLHEILVFYTQQTADKLAKVTKDLEAERHKTATSGLGETECNKIKIEADCNKTAACSFNNTETDETKSCKFDAKKALKSGVPVTETQT</sequence>
<keyword evidence="2" id="KW-1003">Cell membrane</keyword>
<feature type="chain" id="PRO_5012678483" evidence="7">
    <location>
        <begin position="21"/>
        <end position="450"/>
    </location>
</feature>
<comment type="subcellular location">
    <subcellularLocation>
        <location evidence="1">Cell membrane</location>
        <topology evidence="1">Lipid-anchor</topology>
        <topology evidence="1">GPI-anchor</topology>
    </subcellularLocation>
</comment>
<accession>A0A1J0R6H3</accession>
<feature type="signal peptide" evidence="7">
    <location>
        <begin position="1"/>
        <end position="20"/>
    </location>
</feature>
<keyword evidence="6" id="KW-0449">Lipoprotein</keyword>
<name>A0A1J0R6H3_9TRYP</name>
<dbReference type="GO" id="GO:0042783">
    <property type="term" value="P:symbiont-mediated evasion of host immune response"/>
    <property type="evidence" value="ECO:0007669"/>
    <property type="project" value="InterPro"/>
</dbReference>
<proteinExistence type="predicted"/>
<dbReference type="SUPFAM" id="SSF58087">
    <property type="entry name" value="Variant surface glycoprotein (N-terminal domain)"/>
    <property type="match status" value="1"/>
</dbReference>
<evidence type="ECO:0000256" key="5">
    <source>
        <dbReference type="ARBA" id="ARBA00023180"/>
    </source>
</evidence>
<dbReference type="VEuPathDB" id="TriTrypDB:Tb1125.11.17330"/>
<feature type="domain" description="Trypanosome variant surface glycoprotein A-type N-terminal" evidence="8">
    <location>
        <begin position="18"/>
        <end position="372"/>
    </location>
</feature>
<evidence type="ECO:0000256" key="2">
    <source>
        <dbReference type="ARBA" id="ARBA00022475"/>
    </source>
</evidence>
<dbReference type="Gene3D" id="1.10.470.10">
    <property type="entry name" value="Variant Surface Glycoprotein, subunit A, domain 2"/>
    <property type="match status" value="1"/>
</dbReference>
<dbReference type="InterPro" id="IPR001812">
    <property type="entry name" value="Trypano_VSG_A_N_dom"/>
</dbReference>
<keyword evidence="4" id="KW-0472">Membrane</keyword>
<evidence type="ECO:0000256" key="3">
    <source>
        <dbReference type="ARBA" id="ARBA00022622"/>
    </source>
</evidence>
<reference evidence="9" key="1">
    <citation type="submission" date="2016-08" db="EMBL/GenBank/DDBJ databases">
        <title>VSG repertoire of Trypanosoma brucei EATRO 1125.</title>
        <authorList>
            <person name="Cross G.A."/>
        </authorList>
    </citation>
    <scope>NUCLEOTIDE SEQUENCE</scope>
    <source>
        <strain evidence="9">EATRO 1125</strain>
    </source>
</reference>
<evidence type="ECO:0000256" key="7">
    <source>
        <dbReference type="SAM" id="SignalP"/>
    </source>
</evidence>
<evidence type="ECO:0000256" key="6">
    <source>
        <dbReference type="ARBA" id="ARBA00023288"/>
    </source>
</evidence>
<organism evidence="9">
    <name type="scientific">Trypanosoma brucei</name>
    <dbReference type="NCBI Taxonomy" id="5691"/>
    <lineage>
        <taxon>Eukaryota</taxon>
        <taxon>Discoba</taxon>
        <taxon>Euglenozoa</taxon>
        <taxon>Kinetoplastea</taxon>
        <taxon>Metakinetoplastina</taxon>
        <taxon>Trypanosomatida</taxon>
        <taxon>Trypanosomatidae</taxon>
        <taxon>Trypanosoma</taxon>
    </lineage>
</organism>
<keyword evidence="7" id="KW-0732">Signal</keyword>
<dbReference type="GO" id="GO:0005886">
    <property type="term" value="C:plasma membrane"/>
    <property type="evidence" value="ECO:0007669"/>
    <property type="project" value="UniProtKB-SubCell"/>
</dbReference>
<dbReference type="Pfam" id="PF00913">
    <property type="entry name" value="Trypan_glycop"/>
    <property type="match status" value="1"/>
</dbReference>
<evidence type="ECO:0000256" key="1">
    <source>
        <dbReference type="ARBA" id="ARBA00004609"/>
    </source>
</evidence>
<dbReference type="Gene3D" id="3.90.150.10">
    <property type="entry name" value="Variant Surface Glycoprotein, subunit A domain 1"/>
    <property type="match status" value="1"/>
</dbReference>
<dbReference type="Gene3D" id="3.30.1680.30">
    <property type="match status" value="1"/>
</dbReference>
<keyword evidence="3" id="KW-0336">GPI-anchor</keyword>
<protein>
    <submittedName>
        <fullName evidence="9">Variant surface glycoprotein 1125.1233</fullName>
    </submittedName>
</protein>
<dbReference type="GO" id="GO:0098552">
    <property type="term" value="C:side of membrane"/>
    <property type="evidence" value="ECO:0007669"/>
    <property type="project" value="UniProtKB-KW"/>
</dbReference>
<dbReference type="VEuPathDB" id="TriTrypDB:Tb427_000789400"/>
<keyword evidence="5" id="KW-0325">Glycoprotein</keyword>
<dbReference type="AlphaFoldDB" id="A0A1J0R6H3"/>
<evidence type="ECO:0000259" key="8">
    <source>
        <dbReference type="Pfam" id="PF00913"/>
    </source>
</evidence>
<dbReference type="EMBL" id="KX699515">
    <property type="protein sequence ID" value="APD73471.1"/>
    <property type="molecule type" value="Genomic_DNA"/>
</dbReference>
<evidence type="ECO:0000256" key="4">
    <source>
        <dbReference type="ARBA" id="ARBA00023136"/>
    </source>
</evidence>
<evidence type="ECO:0000313" key="9">
    <source>
        <dbReference type="EMBL" id="APD73471.1"/>
    </source>
</evidence>